<protein>
    <recommendedName>
        <fullName evidence="2">DUF7907 domain-containing protein</fullName>
    </recommendedName>
</protein>
<dbReference type="InterPro" id="IPR057229">
    <property type="entry name" value="DUF7907"/>
</dbReference>
<evidence type="ECO:0000259" key="2">
    <source>
        <dbReference type="Pfam" id="PF25484"/>
    </source>
</evidence>
<evidence type="ECO:0000313" key="4">
    <source>
        <dbReference type="Proteomes" id="UP000813444"/>
    </source>
</evidence>
<dbReference type="OrthoDB" id="3518533at2759"/>
<sequence>MISSLLPISLLAGLAAASPLAARQVVPNYPPTSTSKGFHLVVNVTDPSLDFEPPINNFYVSSIHVGAGQNLVGVSAEPGRIFYQNGTIEEVQFAQSTVISDGGTPPAPYGFSLQPDAGSEVVSTARLDGGAGTPGVVLSRFPEPYRFLLPGTYLACNESIEYYQGQNFVIIKQADVTVDEDGTINYNVPDNCIAVRLLPECTELNELPSDAFSSHEFAANSQCYEDVSALVWSDYGP</sequence>
<name>A0A8K0WKH2_9HYPO</name>
<dbReference type="AlphaFoldDB" id="A0A8K0WKH2"/>
<evidence type="ECO:0000256" key="1">
    <source>
        <dbReference type="SAM" id="SignalP"/>
    </source>
</evidence>
<dbReference type="Proteomes" id="UP000813444">
    <property type="component" value="Unassembled WGS sequence"/>
</dbReference>
<dbReference type="Pfam" id="PF25484">
    <property type="entry name" value="DUF7907"/>
    <property type="match status" value="1"/>
</dbReference>
<accession>A0A8K0WKH2</accession>
<gene>
    <name evidence="3" type="ORF">B0I35DRAFT_445733</name>
</gene>
<keyword evidence="1" id="KW-0732">Signal</keyword>
<dbReference type="EMBL" id="JAGPNK010000026">
    <property type="protein sequence ID" value="KAH7304026.1"/>
    <property type="molecule type" value="Genomic_DNA"/>
</dbReference>
<reference evidence="3" key="1">
    <citation type="journal article" date="2021" name="Nat. Commun.">
        <title>Genetic determinants of endophytism in the Arabidopsis root mycobiome.</title>
        <authorList>
            <person name="Mesny F."/>
            <person name="Miyauchi S."/>
            <person name="Thiergart T."/>
            <person name="Pickel B."/>
            <person name="Atanasova L."/>
            <person name="Karlsson M."/>
            <person name="Huettel B."/>
            <person name="Barry K.W."/>
            <person name="Haridas S."/>
            <person name="Chen C."/>
            <person name="Bauer D."/>
            <person name="Andreopoulos W."/>
            <person name="Pangilinan J."/>
            <person name="LaButti K."/>
            <person name="Riley R."/>
            <person name="Lipzen A."/>
            <person name="Clum A."/>
            <person name="Drula E."/>
            <person name="Henrissat B."/>
            <person name="Kohler A."/>
            <person name="Grigoriev I.V."/>
            <person name="Martin F.M."/>
            <person name="Hacquard S."/>
        </authorList>
    </citation>
    <scope>NUCLEOTIDE SEQUENCE</scope>
    <source>
        <strain evidence="3">MPI-CAGE-CH-0235</strain>
    </source>
</reference>
<keyword evidence="4" id="KW-1185">Reference proteome</keyword>
<feature type="chain" id="PRO_5035438720" description="DUF7907 domain-containing protein" evidence="1">
    <location>
        <begin position="18"/>
        <end position="237"/>
    </location>
</feature>
<organism evidence="3 4">
    <name type="scientific">Stachybotrys elegans</name>
    <dbReference type="NCBI Taxonomy" id="80388"/>
    <lineage>
        <taxon>Eukaryota</taxon>
        <taxon>Fungi</taxon>
        <taxon>Dikarya</taxon>
        <taxon>Ascomycota</taxon>
        <taxon>Pezizomycotina</taxon>
        <taxon>Sordariomycetes</taxon>
        <taxon>Hypocreomycetidae</taxon>
        <taxon>Hypocreales</taxon>
        <taxon>Stachybotryaceae</taxon>
        <taxon>Stachybotrys</taxon>
    </lineage>
</organism>
<comment type="caution">
    <text evidence="3">The sequence shown here is derived from an EMBL/GenBank/DDBJ whole genome shotgun (WGS) entry which is preliminary data.</text>
</comment>
<proteinExistence type="predicted"/>
<feature type="domain" description="DUF7907" evidence="2">
    <location>
        <begin position="35"/>
        <end position="201"/>
    </location>
</feature>
<feature type="signal peptide" evidence="1">
    <location>
        <begin position="1"/>
        <end position="17"/>
    </location>
</feature>
<evidence type="ECO:0000313" key="3">
    <source>
        <dbReference type="EMBL" id="KAH7304026.1"/>
    </source>
</evidence>